<evidence type="ECO:0000313" key="1">
    <source>
        <dbReference type="EMBL" id="RZC77833.1"/>
    </source>
</evidence>
<dbReference type="AlphaFoldDB" id="A0A4Y7KWY5"/>
<reference evidence="1 2" key="1">
    <citation type="journal article" date="2018" name="Science">
        <title>The opium poppy genome and morphinan production.</title>
        <authorList>
            <person name="Guo L."/>
            <person name="Winzer T."/>
            <person name="Yang X."/>
            <person name="Li Y."/>
            <person name="Ning Z."/>
            <person name="He Z."/>
            <person name="Teodor R."/>
            <person name="Lu Y."/>
            <person name="Bowser T.A."/>
            <person name="Graham I.A."/>
            <person name="Ye K."/>
        </authorList>
    </citation>
    <scope>NUCLEOTIDE SEQUENCE [LARGE SCALE GENOMIC DNA]</scope>
    <source>
        <strain evidence="2">cv. HN1</strain>
        <tissue evidence="1">Leaves</tissue>
    </source>
</reference>
<organism evidence="1 2">
    <name type="scientific">Papaver somniferum</name>
    <name type="common">Opium poppy</name>
    <dbReference type="NCBI Taxonomy" id="3469"/>
    <lineage>
        <taxon>Eukaryota</taxon>
        <taxon>Viridiplantae</taxon>
        <taxon>Streptophyta</taxon>
        <taxon>Embryophyta</taxon>
        <taxon>Tracheophyta</taxon>
        <taxon>Spermatophyta</taxon>
        <taxon>Magnoliopsida</taxon>
        <taxon>Ranunculales</taxon>
        <taxon>Papaveraceae</taxon>
        <taxon>Papaveroideae</taxon>
        <taxon>Papaver</taxon>
    </lineage>
</organism>
<protein>
    <submittedName>
        <fullName evidence="1">Uncharacterized protein</fullName>
    </submittedName>
</protein>
<evidence type="ECO:0000313" key="2">
    <source>
        <dbReference type="Proteomes" id="UP000316621"/>
    </source>
</evidence>
<name>A0A4Y7KWY5_PAPSO</name>
<dbReference type="Gramene" id="RZC77833">
    <property type="protein sequence ID" value="RZC77833"/>
    <property type="gene ID" value="C5167_002055"/>
</dbReference>
<dbReference type="EMBL" id="CM010723">
    <property type="protein sequence ID" value="RZC77833.1"/>
    <property type="molecule type" value="Genomic_DNA"/>
</dbReference>
<accession>A0A4Y7KWY5</accession>
<sequence>MVRGQKNNREDEGQTVIVSTHSCTHPTDSSQDSFVYSAGQQHHVQLISFKVKSSSSFQISGYKELEKVELERANHSCKPFTVKEFRGTAKRSDIGLGETGEMRC</sequence>
<keyword evidence="2" id="KW-1185">Reference proteome</keyword>
<gene>
    <name evidence="1" type="ORF">C5167_002055</name>
</gene>
<proteinExistence type="predicted"/>
<dbReference type="Proteomes" id="UP000316621">
    <property type="component" value="Chromosome 9"/>
</dbReference>